<dbReference type="EMBL" id="FNHI01000017">
    <property type="protein sequence ID" value="SDN02439.1"/>
    <property type="molecule type" value="Genomic_DNA"/>
</dbReference>
<dbReference type="Proteomes" id="UP000199063">
    <property type="component" value="Unassembled WGS sequence"/>
</dbReference>
<keyword evidence="3" id="KW-1185">Reference proteome</keyword>
<dbReference type="STRING" id="1196353.SAMN05444921_11787"/>
<evidence type="ECO:0000313" key="3">
    <source>
        <dbReference type="Proteomes" id="UP000199063"/>
    </source>
</evidence>
<evidence type="ECO:0000256" key="1">
    <source>
        <dbReference type="SAM" id="MobiDB-lite"/>
    </source>
</evidence>
<gene>
    <name evidence="2" type="ORF">SAMN05444921_11787</name>
</gene>
<feature type="region of interest" description="Disordered" evidence="1">
    <location>
        <begin position="34"/>
        <end position="60"/>
    </location>
</feature>
<proteinExistence type="predicted"/>
<name>A0A1G9Y026_9ACTN</name>
<protein>
    <submittedName>
        <fullName evidence="2">Uncharacterized protein</fullName>
    </submittedName>
</protein>
<dbReference type="AlphaFoldDB" id="A0A1G9Y026"/>
<accession>A0A1G9Y026</accession>
<organism evidence="2 3">
    <name type="scientific">Streptomyces wuyuanensis</name>
    <dbReference type="NCBI Taxonomy" id="1196353"/>
    <lineage>
        <taxon>Bacteria</taxon>
        <taxon>Bacillati</taxon>
        <taxon>Actinomycetota</taxon>
        <taxon>Actinomycetes</taxon>
        <taxon>Kitasatosporales</taxon>
        <taxon>Streptomycetaceae</taxon>
        <taxon>Streptomyces</taxon>
    </lineage>
</organism>
<sequence length="60" mass="6157">MQALGWGFPAERFAWAAVELVGDGGQVIGAWTDRSGGLARSPGAGREDGTRARGAVGAVW</sequence>
<reference evidence="3" key="1">
    <citation type="submission" date="2016-10" db="EMBL/GenBank/DDBJ databases">
        <authorList>
            <person name="Varghese N."/>
            <person name="Submissions S."/>
        </authorList>
    </citation>
    <scope>NUCLEOTIDE SEQUENCE [LARGE SCALE GENOMIC DNA]</scope>
    <source>
        <strain evidence="3">CGMCC 4.7042</strain>
    </source>
</reference>
<evidence type="ECO:0000313" key="2">
    <source>
        <dbReference type="EMBL" id="SDN02439.1"/>
    </source>
</evidence>